<dbReference type="KEGG" id="tnl:113506915"/>
<organism evidence="1 2">
    <name type="scientific">Trichoplusia ni</name>
    <name type="common">Cabbage looper</name>
    <dbReference type="NCBI Taxonomy" id="7111"/>
    <lineage>
        <taxon>Eukaryota</taxon>
        <taxon>Metazoa</taxon>
        <taxon>Ecdysozoa</taxon>
        <taxon>Arthropoda</taxon>
        <taxon>Hexapoda</taxon>
        <taxon>Insecta</taxon>
        <taxon>Pterygota</taxon>
        <taxon>Neoptera</taxon>
        <taxon>Endopterygota</taxon>
        <taxon>Lepidoptera</taxon>
        <taxon>Glossata</taxon>
        <taxon>Ditrysia</taxon>
        <taxon>Noctuoidea</taxon>
        <taxon>Noctuidae</taxon>
        <taxon>Plusiinae</taxon>
        <taxon>Trichoplusia</taxon>
    </lineage>
</organism>
<dbReference type="AlphaFoldDB" id="A0A7E5WXJ9"/>
<sequence>MPHRPLVVPPECASMLFNHKTSYRTDYRGFEITNVIRTVFKPKPVKPRPLPEPLKDIQALFPLRDPSVPFDMFHKPKEIVKTNPRIMQDKHERPEDTLRLHVQQTRPEVVMTPALHLDAVGEPMRQKFMDHIYKSTQMVALEEAVALSVKRPNVKAPLTNSYGTPSPEVSIEPLQLPYVSPEWRMQSVTWETNQLRSYVEPTKTFWKSRTPNCPECKETAARKAMQKMARMKRN</sequence>
<name>A0A7E5WXJ9_TRINI</name>
<dbReference type="InParanoid" id="A0A7E5WXJ9"/>
<reference evidence="2" key="1">
    <citation type="submission" date="2025-08" db="UniProtKB">
        <authorList>
            <consortium name="RefSeq"/>
        </authorList>
    </citation>
    <scope>IDENTIFICATION</scope>
</reference>
<dbReference type="GeneID" id="113506915"/>
<protein>
    <submittedName>
        <fullName evidence="2">Uncharacterized protein LOC113506915</fullName>
    </submittedName>
</protein>
<keyword evidence="1" id="KW-1185">Reference proteome</keyword>
<evidence type="ECO:0000313" key="2">
    <source>
        <dbReference type="RefSeq" id="XP_026745565.1"/>
    </source>
</evidence>
<dbReference type="Proteomes" id="UP000322000">
    <property type="component" value="Unplaced"/>
</dbReference>
<dbReference type="OrthoDB" id="6572538at2759"/>
<evidence type="ECO:0000313" key="1">
    <source>
        <dbReference type="Proteomes" id="UP000322000"/>
    </source>
</evidence>
<dbReference type="RefSeq" id="XP_026745565.1">
    <property type="nucleotide sequence ID" value="XM_026889764.1"/>
</dbReference>
<accession>A0A7E5WXJ9</accession>
<gene>
    <name evidence="2" type="primary">LOC113506915</name>
</gene>
<proteinExistence type="predicted"/>